<feature type="transmembrane region" description="Helical" evidence="6">
    <location>
        <begin position="31"/>
        <end position="52"/>
    </location>
</feature>
<evidence type="ECO:0000256" key="2">
    <source>
        <dbReference type="ARBA" id="ARBA00022692"/>
    </source>
</evidence>
<feature type="transmembrane region" description="Helical" evidence="6">
    <location>
        <begin position="112"/>
        <end position="130"/>
    </location>
</feature>
<evidence type="ECO:0000256" key="5">
    <source>
        <dbReference type="ARBA" id="ARBA00049660"/>
    </source>
</evidence>
<feature type="transmembrane region" description="Helical" evidence="6">
    <location>
        <begin position="73"/>
        <end position="92"/>
    </location>
</feature>
<evidence type="ECO:0000256" key="3">
    <source>
        <dbReference type="ARBA" id="ARBA00022989"/>
    </source>
</evidence>
<name>A0A9D1KLX6_9FIRM</name>
<evidence type="ECO:0000256" key="1">
    <source>
        <dbReference type="ARBA" id="ARBA00004141"/>
    </source>
</evidence>
<keyword evidence="2 6" id="KW-0812">Transmembrane</keyword>
<reference evidence="7" key="1">
    <citation type="submission" date="2020-10" db="EMBL/GenBank/DDBJ databases">
        <authorList>
            <person name="Gilroy R."/>
        </authorList>
    </citation>
    <scope>NUCLEOTIDE SEQUENCE</scope>
    <source>
        <strain evidence="7">CHK33-4379</strain>
    </source>
</reference>
<comment type="subcellular location">
    <subcellularLocation>
        <location evidence="1">Membrane</location>
        <topology evidence="1">Multi-pass membrane protein</topology>
    </subcellularLocation>
</comment>
<protein>
    <submittedName>
        <fullName evidence="7">Formate/nitrite transporter family protein</fullName>
    </submittedName>
</protein>
<evidence type="ECO:0000313" key="7">
    <source>
        <dbReference type="EMBL" id="HIT59393.1"/>
    </source>
</evidence>
<feature type="transmembrane region" description="Helical" evidence="6">
    <location>
        <begin position="174"/>
        <end position="198"/>
    </location>
</feature>
<gene>
    <name evidence="7" type="ORF">IAC39_06750</name>
</gene>
<feature type="transmembrane region" description="Helical" evidence="6">
    <location>
        <begin position="7"/>
        <end position="25"/>
    </location>
</feature>
<reference evidence="7" key="2">
    <citation type="journal article" date="2021" name="PeerJ">
        <title>Extensive microbial diversity within the chicken gut microbiome revealed by metagenomics and culture.</title>
        <authorList>
            <person name="Gilroy R."/>
            <person name="Ravi A."/>
            <person name="Getino M."/>
            <person name="Pursley I."/>
            <person name="Horton D.L."/>
            <person name="Alikhan N.F."/>
            <person name="Baker D."/>
            <person name="Gharbi K."/>
            <person name="Hall N."/>
            <person name="Watson M."/>
            <person name="Adriaenssens E.M."/>
            <person name="Foster-Nyarko E."/>
            <person name="Jarju S."/>
            <person name="Secka A."/>
            <person name="Antonio M."/>
            <person name="Oren A."/>
            <person name="Chaudhuri R.R."/>
            <person name="La Ragione R."/>
            <person name="Hildebrand F."/>
            <person name="Pallen M.J."/>
        </authorList>
    </citation>
    <scope>NUCLEOTIDE SEQUENCE</scope>
    <source>
        <strain evidence="7">CHK33-4379</strain>
    </source>
</reference>
<dbReference type="Pfam" id="PF01226">
    <property type="entry name" value="Form_Nir_trans"/>
    <property type="match status" value="1"/>
</dbReference>
<dbReference type="GO" id="GO:0005886">
    <property type="term" value="C:plasma membrane"/>
    <property type="evidence" value="ECO:0007669"/>
    <property type="project" value="TreeGrafter"/>
</dbReference>
<dbReference type="PANTHER" id="PTHR30520:SF6">
    <property type="entry name" value="FORMATE_NITRATE FAMILY TRANSPORTER (EUROFUNG)"/>
    <property type="match status" value="1"/>
</dbReference>
<comment type="similarity">
    <text evidence="5">Belongs to the FNT transporter (TC 1.A.16) family.</text>
</comment>
<accession>A0A9D1KLX6</accession>
<dbReference type="Proteomes" id="UP000824136">
    <property type="component" value="Unassembled WGS sequence"/>
</dbReference>
<dbReference type="InterPro" id="IPR000292">
    <property type="entry name" value="For/NO2_transpt"/>
</dbReference>
<evidence type="ECO:0000313" key="8">
    <source>
        <dbReference type="Proteomes" id="UP000824136"/>
    </source>
</evidence>
<organism evidence="7 8">
    <name type="scientific">Candidatus Faeciplasma pullistercoris</name>
    <dbReference type="NCBI Taxonomy" id="2840800"/>
    <lineage>
        <taxon>Bacteria</taxon>
        <taxon>Bacillati</taxon>
        <taxon>Bacillota</taxon>
        <taxon>Clostridia</taxon>
        <taxon>Eubacteriales</taxon>
        <taxon>Oscillospiraceae</taxon>
        <taxon>Oscillospiraceae incertae sedis</taxon>
        <taxon>Candidatus Faeciplasma</taxon>
    </lineage>
</organism>
<keyword evidence="4 6" id="KW-0472">Membrane</keyword>
<comment type="caution">
    <text evidence="7">The sequence shown here is derived from an EMBL/GenBank/DDBJ whole genome shotgun (WGS) entry which is preliminary data.</text>
</comment>
<dbReference type="AlphaFoldDB" id="A0A9D1KLX6"/>
<dbReference type="InterPro" id="IPR023271">
    <property type="entry name" value="Aquaporin-like"/>
</dbReference>
<dbReference type="Gene3D" id="1.20.1080.10">
    <property type="entry name" value="Glycerol uptake facilitator protein"/>
    <property type="match status" value="1"/>
</dbReference>
<dbReference type="PANTHER" id="PTHR30520">
    <property type="entry name" value="FORMATE TRANSPORTER-RELATED"/>
    <property type="match status" value="1"/>
</dbReference>
<keyword evidence="3 6" id="KW-1133">Transmembrane helix</keyword>
<dbReference type="GO" id="GO:0015499">
    <property type="term" value="F:formate transmembrane transporter activity"/>
    <property type="evidence" value="ECO:0007669"/>
    <property type="project" value="TreeGrafter"/>
</dbReference>
<proteinExistence type="inferred from homology"/>
<evidence type="ECO:0000256" key="6">
    <source>
        <dbReference type="SAM" id="Phobius"/>
    </source>
</evidence>
<evidence type="ECO:0000256" key="4">
    <source>
        <dbReference type="ARBA" id="ARBA00023136"/>
    </source>
</evidence>
<sequence length="207" mass="21892">MSKWKTIVSGIASGALVGIGGAVYLSCDNKYVGAVLFSVALISICYLGLYLFTGKIGFVAEEFKKSMLWQLPLGLLGNFIGATALGYLISFAKPALRQAAASACASRLENGFMQTLVLGAICGVLMYIAVKIFKSGNNPIGIIFGIPVFILSGYEHSIADMFYFALANMLTPHYLIFITAVVLGNAVGAAAMALLVRLSVEKSIGNK</sequence>
<feature type="transmembrane region" description="Helical" evidence="6">
    <location>
        <begin position="137"/>
        <end position="154"/>
    </location>
</feature>
<dbReference type="EMBL" id="DVLL01000021">
    <property type="protein sequence ID" value="HIT59393.1"/>
    <property type="molecule type" value="Genomic_DNA"/>
</dbReference>